<proteinExistence type="predicted"/>
<evidence type="ECO:0000313" key="1">
    <source>
        <dbReference type="EMBL" id="CAB1220983.1"/>
    </source>
</evidence>
<sequence>MSHDLHATWACAEIANIIRHNQPSYFANSGYPTGWTIGSGREGGRLWPLADGVISSYHSSVTDDLHIAVEFKRTNEGLHGTLTALGQSLAYLHKGYHASIIVIPEKYTSHSSPANHIKDVLDLTANTMPVGVYGYKEPDLTKLNPFENQITCYRQPQLSLSPLVTGASVGSRPKSSTLWAHVREGMSYPDVFYKYCKEVKFVTSYPKNRNFQLLPELIAAVNRIMPTADPIKFLSYTKDDSILDRTWLHVWFNYYFHKNLRPIFTKDPHTGLYAVNAKASLIKQNKSEFANFLSGRRDSLKEKIVEKLNKGSITEDEAWEEYVRTVRNQAHSYREVIDSGLYHLNLIDSEGNLTKVGYKFVDEADKESSVYSNTAIQILRGAALVYGNFSAFLHYVYQLSEEVFSEEAMYFASMNRKNGTIKFDNVGFKAYLYEKMKDDLSLILTSSIRSPGNPRNAFQAEIPFLKYLGLIDEGTPFRLGTGLLINWPVVQESIEYMNANNL</sequence>
<organism evidence="1 2">
    <name type="scientific">Acinetobacter bouvetii</name>
    <dbReference type="NCBI Taxonomy" id="202951"/>
    <lineage>
        <taxon>Bacteria</taxon>
        <taxon>Pseudomonadati</taxon>
        <taxon>Pseudomonadota</taxon>
        <taxon>Gammaproteobacteria</taxon>
        <taxon>Moraxellales</taxon>
        <taxon>Moraxellaceae</taxon>
        <taxon>Acinetobacter</taxon>
    </lineage>
</organism>
<comment type="caution">
    <text evidence="1">The sequence shown here is derived from an EMBL/GenBank/DDBJ whole genome shotgun (WGS) entry which is preliminary data.</text>
</comment>
<dbReference type="Proteomes" id="UP000489961">
    <property type="component" value="Unassembled WGS sequence"/>
</dbReference>
<dbReference type="AlphaFoldDB" id="A0A811GCX3"/>
<evidence type="ECO:0000313" key="2">
    <source>
        <dbReference type="Proteomes" id="UP000489961"/>
    </source>
</evidence>
<protein>
    <submittedName>
        <fullName evidence="1">Uncharacterized protein</fullName>
    </submittedName>
</protein>
<dbReference type="EMBL" id="CADDTS010000046">
    <property type="protein sequence ID" value="CAB1220983.1"/>
    <property type="molecule type" value="Genomic_DNA"/>
</dbReference>
<accession>A0A811GCX3</accession>
<gene>
    <name evidence="1" type="ORF">SFB21_2686</name>
</gene>
<name>A0A811GCX3_9GAMM</name>
<dbReference type="RefSeq" id="WP_174560480.1">
    <property type="nucleotide sequence ID" value="NZ_CADDTS010000046.1"/>
</dbReference>
<reference evidence="1 2" key="1">
    <citation type="submission" date="2020-02" db="EMBL/GenBank/DDBJ databases">
        <authorList>
            <person name="Chaudhuri R."/>
        </authorList>
    </citation>
    <scope>NUCLEOTIDE SEQUENCE [LARGE SCALE GENOMIC DNA]</scope>
    <source>
        <strain evidence="1">SFB21</strain>
    </source>
</reference>